<evidence type="ECO:0000313" key="2">
    <source>
        <dbReference type="EMBL" id="KAF6420605.1"/>
    </source>
</evidence>
<feature type="region of interest" description="Disordered" evidence="1">
    <location>
        <begin position="118"/>
        <end position="170"/>
    </location>
</feature>
<comment type="caution">
    <text evidence="2">The sequence shown here is derived from an EMBL/GenBank/DDBJ whole genome shotgun (WGS) entry which is preliminary data.</text>
</comment>
<dbReference type="InParanoid" id="A0A7J8DC21"/>
<accession>A0A7J8DC21</accession>
<protein>
    <submittedName>
        <fullName evidence="2">Uncharacterized protein</fullName>
    </submittedName>
</protein>
<feature type="compositionally biased region" description="Basic and acidic residues" evidence="1">
    <location>
        <begin position="86"/>
        <end position="95"/>
    </location>
</feature>
<keyword evidence="3" id="KW-1185">Reference proteome</keyword>
<dbReference type="Proteomes" id="UP000550707">
    <property type="component" value="Unassembled WGS sequence"/>
</dbReference>
<organism evidence="2 3">
    <name type="scientific">Molossus molossus</name>
    <name type="common">Pallas' mastiff bat</name>
    <name type="synonym">Vespertilio molossus</name>
    <dbReference type="NCBI Taxonomy" id="27622"/>
    <lineage>
        <taxon>Eukaryota</taxon>
        <taxon>Metazoa</taxon>
        <taxon>Chordata</taxon>
        <taxon>Craniata</taxon>
        <taxon>Vertebrata</taxon>
        <taxon>Euteleostomi</taxon>
        <taxon>Mammalia</taxon>
        <taxon>Eutheria</taxon>
        <taxon>Laurasiatheria</taxon>
        <taxon>Chiroptera</taxon>
        <taxon>Yangochiroptera</taxon>
        <taxon>Molossidae</taxon>
        <taxon>Molossus</taxon>
    </lineage>
</organism>
<evidence type="ECO:0000256" key="1">
    <source>
        <dbReference type="SAM" id="MobiDB-lite"/>
    </source>
</evidence>
<sequence>MFPHSSCSSNQESLQEMTPRVLWAVIQGCSRVRPRCTLMHLLGYWLGSRPHTGGAPYPWLKEHTQCAMSGRRDEGEESGEMCQEQHTQHTHADRENTQRAAWASLEFSNQGEGLVTLDSSPRVKRLTGPAPHLALDQQPRGEARRCSARPEQARSSSGQWKPAPSQSRAVGKADIELTGKTGWSSQDTRGQACRLHIHMCAYECVPAKEARGGHSLRRQHQEQEYIF</sequence>
<feature type="compositionally biased region" description="Polar residues" evidence="1">
    <location>
        <begin position="153"/>
        <end position="168"/>
    </location>
</feature>
<evidence type="ECO:0000313" key="3">
    <source>
        <dbReference type="Proteomes" id="UP000550707"/>
    </source>
</evidence>
<dbReference type="AlphaFoldDB" id="A0A7J8DC21"/>
<reference evidence="2 3" key="1">
    <citation type="journal article" date="2020" name="Nature">
        <title>Six reference-quality genomes reveal evolution of bat adaptations.</title>
        <authorList>
            <person name="Jebb D."/>
            <person name="Huang Z."/>
            <person name="Pippel M."/>
            <person name="Hughes G.M."/>
            <person name="Lavrichenko K."/>
            <person name="Devanna P."/>
            <person name="Winkler S."/>
            <person name="Jermiin L.S."/>
            <person name="Skirmuntt E.C."/>
            <person name="Katzourakis A."/>
            <person name="Burkitt-Gray L."/>
            <person name="Ray D.A."/>
            <person name="Sullivan K.A.M."/>
            <person name="Roscito J.G."/>
            <person name="Kirilenko B.M."/>
            <person name="Davalos L.M."/>
            <person name="Corthals A.P."/>
            <person name="Power M.L."/>
            <person name="Jones G."/>
            <person name="Ransome R.D."/>
            <person name="Dechmann D.K.N."/>
            <person name="Locatelli A.G."/>
            <person name="Puechmaille S.J."/>
            <person name="Fedrigo O."/>
            <person name="Jarvis E.D."/>
            <person name="Hiller M."/>
            <person name="Vernes S.C."/>
            <person name="Myers E.W."/>
            <person name="Teeling E.C."/>
        </authorList>
    </citation>
    <scope>NUCLEOTIDE SEQUENCE [LARGE SCALE GENOMIC DNA]</scope>
    <source>
        <strain evidence="2">MMolMol1</strain>
        <tissue evidence="2">Muscle</tissue>
    </source>
</reference>
<proteinExistence type="predicted"/>
<gene>
    <name evidence="2" type="ORF">HJG59_009338</name>
</gene>
<name>A0A7J8DC21_MOLMO</name>
<feature type="region of interest" description="Disordered" evidence="1">
    <location>
        <begin position="70"/>
        <end position="95"/>
    </location>
</feature>
<dbReference type="EMBL" id="JACASF010000018">
    <property type="protein sequence ID" value="KAF6420605.1"/>
    <property type="molecule type" value="Genomic_DNA"/>
</dbReference>